<name>A0A1G2QM24_9BACT</name>
<comment type="similarity">
    <text evidence="1">Belongs to the PGI/PMI family.</text>
</comment>
<dbReference type="Gene3D" id="3.40.50.10490">
    <property type="entry name" value="Glucose-6-phosphate isomerase like protein, domain 1"/>
    <property type="match status" value="2"/>
</dbReference>
<dbReference type="GO" id="GO:0004347">
    <property type="term" value="F:glucose-6-phosphate isomerase activity"/>
    <property type="evidence" value="ECO:0007669"/>
    <property type="project" value="InterPro"/>
</dbReference>
<dbReference type="InterPro" id="IPR019490">
    <property type="entry name" value="Glu6P/Mann6P_isomerase_C"/>
</dbReference>
<evidence type="ECO:0000256" key="1">
    <source>
        <dbReference type="ARBA" id="ARBA00010523"/>
    </source>
</evidence>
<dbReference type="Proteomes" id="UP000179245">
    <property type="component" value="Unassembled WGS sequence"/>
</dbReference>
<organism evidence="4 5">
    <name type="scientific">Candidatus Wildermuthbacteria bacterium GWA2_46_15</name>
    <dbReference type="NCBI Taxonomy" id="1802443"/>
    <lineage>
        <taxon>Bacteria</taxon>
        <taxon>Candidatus Wildermuthiibacteriota</taxon>
    </lineage>
</organism>
<dbReference type="GO" id="GO:0004476">
    <property type="term" value="F:mannose-6-phosphate isomerase activity"/>
    <property type="evidence" value="ECO:0007669"/>
    <property type="project" value="InterPro"/>
</dbReference>
<comment type="caution">
    <text evidence="4">The sequence shown here is derived from an EMBL/GenBank/DDBJ whole genome shotgun (WGS) entry which is preliminary data.</text>
</comment>
<dbReference type="EMBL" id="MHTO01000029">
    <property type="protein sequence ID" value="OHA61685.1"/>
    <property type="molecule type" value="Genomic_DNA"/>
</dbReference>
<accession>A0A1G2QM24</accession>
<dbReference type="AlphaFoldDB" id="A0A1G2QM24"/>
<dbReference type="STRING" id="1802443.A2117_02765"/>
<reference evidence="4 5" key="1">
    <citation type="journal article" date="2016" name="Nat. Commun.">
        <title>Thousands of microbial genomes shed light on interconnected biogeochemical processes in an aquifer system.</title>
        <authorList>
            <person name="Anantharaman K."/>
            <person name="Brown C.T."/>
            <person name="Hug L.A."/>
            <person name="Sharon I."/>
            <person name="Castelle C.J."/>
            <person name="Probst A.J."/>
            <person name="Thomas B.C."/>
            <person name="Singh A."/>
            <person name="Wilkins M.J."/>
            <person name="Karaoz U."/>
            <person name="Brodie E.L."/>
            <person name="Williams K.H."/>
            <person name="Hubbard S.S."/>
            <person name="Banfield J.F."/>
        </authorList>
    </citation>
    <scope>NUCLEOTIDE SEQUENCE [LARGE SCALE GENOMIC DNA]</scope>
</reference>
<feature type="domain" description="Bifunctional glucose-6-phosphate/mannose-6-phosphate isomerase C-terminal" evidence="3">
    <location>
        <begin position="185"/>
        <end position="317"/>
    </location>
</feature>
<dbReference type="SUPFAM" id="SSF53697">
    <property type="entry name" value="SIS domain"/>
    <property type="match status" value="1"/>
</dbReference>
<dbReference type="GO" id="GO:0005975">
    <property type="term" value="P:carbohydrate metabolic process"/>
    <property type="evidence" value="ECO:0007669"/>
    <property type="project" value="InterPro"/>
</dbReference>
<dbReference type="InterPro" id="IPR046348">
    <property type="entry name" value="SIS_dom_sf"/>
</dbReference>
<sequence>MDLYLETMASFVEQGLTKPKLFNLPKKAKKPAVIWVYDMGGSALPSEIFFSAGAIKAPLINVRDSQNFASPASSDLLVFDSYSGATEEILLAAKKIGVRHKGPKAVITGGGPLARFARDKNWPLLLLDFSVNPSEQPRLGLPLQLSAWRELLQVFNLTDLKLSQWQKMLKAASKPKNLPTISTAAKNNARQPWLISGDTALAGALHAFANMINESGKTPAQWITWPEGAHHLPEAWADYAEDWAGRFFVRPKASPQALKAMRILAGQMADGLSVSVSADPIAASLEIIWHGAYAAYFLAQAKRADPLSVPAIAAYKKMK</sequence>
<evidence type="ECO:0000313" key="5">
    <source>
        <dbReference type="Proteomes" id="UP000179245"/>
    </source>
</evidence>
<protein>
    <recommendedName>
        <fullName evidence="3">Bifunctional glucose-6-phosphate/mannose-6-phosphate isomerase C-terminal domain-containing protein</fullName>
    </recommendedName>
</protein>
<keyword evidence="2" id="KW-0413">Isomerase</keyword>
<evidence type="ECO:0000256" key="2">
    <source>
        <dbReference type="ARBA" id="ARBA00023235"/>
    </source>
</evidence>
<gene>
    <name evidence="4" type="ORF">A2117_02765</name>
</gene>
<evidence type="ECO:0000259" key="3">
    <source>
        <dbReference type="Pfam" id="PF10432"/>
    </source>
</evidence>
<proteinExistence type="inferred from homology"/>
<dbReference type="GO" id="GO:1901135">
    <property type="term" value="P:carbohydrate derivative metabolic process"/>
    <property type="evidence" value="ECO:0007669"/>
    <property type="project" value="InterPro"/>
</dbReference>
<evidence type="ECO:0000313" key="4">
    <source>
        <dbReference type="EMBL" id="OHA61685.1"/>
    </source>
</evidence>
<dbReference type="GO" id="GO:0097367">
    <property type="term" value="F:carbohydrate derivative binding"/>
    <property type="evidence" value="ECO:0007669"/>
    <property type="project" value="InterPro"/>
</dbReference>
<dbReference type="Pfam" id="PF10432">
    <property type="entry name" value="bact-PGI_C"/>
    <property type="match status" value="1"/>
</dbReference>